<sequence length="679" mass="75639">MKYCIICGIPFTRSLNEAWIENVRAVWIEGTSWKRTAVSGVGRCGEYDDIPSVIVPENFHSRHDSRSGSGPTIDVGLTPSDPTIFIDPEAADEAWGYGFHESCWSIFTKNYTPNLDNLFAVCLSMPTDANSLIDWGHDYGGASKIEQMYDMPVRTSCFCSWTSVPPAMRSDPYYIPSLVKAIEGAVHLQTDVFMSRFEPTVQCLKSDAFSRLVPELLQAIVILLPTSDVRSVRLASPVFATLELAESFWASRFQPGHEFDYLPEVHDRPPESWMALYHSLNIWAREVPCLVNRRRVWGLAKRLQATLTQMVYVSCQGSPLSTCFETLPGGLGQNISENEVLWHTASRAVADPGKSFHYGSRVLRARALYFPEPVKLRQMSVSFVHTEGGSFISGLRLVDNDGRSHALGYQHEETMYHLLLPLDKPIQGWELAMDLCGVKGIAAVCSDGTLTGWAGESAGLPRWRLKGTQGLSAVKAEFDALKLVSLSRDKLPDQETWLNNCLWYAEVPREGLLFNGSRGDEPRAKYNLPVTTVSFGGPDGQYLSQLSEIVVWVFDICHVTGIEFRYTESSHDCQLGYVGPFDENYPGRRNFTPDSHDSTASFPIDGASGERLSRIDVQTSGSHIVGLKLRTNLDRTVQTPDYPYGTDRGWTTVHGKGSQIVGMFATLSRPFWDLGLLSI</sequence>
<protein>
    <recommendedName>
        <fullName evidence="1">DUF7600 domain-containing protein</fullName>
    </recommendedName>
</protein>
<evidence type="ECO:0000313" key="2">
    <source>
        <dbReference type="EMBL" id="KAF5603140.1"/>
    </source>
</evidence>
<proteinExistence type="predicted"/>
<name>A0A8H5UZH9_GIBSU</name>
<dbReference type="OrthoDB" id="5273847at2759"/>
<accession>A0A8H5UZH9</accession>
<dbReference type="SUPFAM" id="SSF51101">
    <property type="entry name" value="Mannose-binding lectins"/>
    <property type="match status" value="1"/>
</dbReference>
<gene>
    <name evidence="2" type="ORF">FSUBG_7363</name>
</gene>
<dbReference type="Proteomes" id="UP000547976">
    <property type="component" value="Unassembled WGS sequence"/>
</dbReference>
<dbReference type="AlphaFoldDB" id="A0A8H5UZH9"/>
<dbReference type="GeneID" id="59320379"/>
<dbReference type="RefSeq" id="XP_036537093.1">
    <property type="nucleotide sequence ID" value="XM_036685661.1"/>
</dbReference>
<dbReference type="EMBL" id="JAAOAV010000093">
    <property type="protein sequence ID" value="KAF5603140.1"/>
    <property type="molecule type" value="Genomic_DNA"/>
</dbReference>
<evidence type="ECO:0000259" key="1">
    <source>
        <dbReference type="Pfam" id="PF24539"/>
    </source>
</evidence>
<evidence type="ECO:0000313" key="3">
    <source>
        <dbReference type="Proteomes" id="UP000547976"/>
    </source>
</evidence>
<dbReference type="InterPro" id="IPR056021">
    <property type="entry name" value="DUF7600"/>
</dbReference>
<comment type="caution">
    <text evidence="2">The sequence shown here is derived from an EMBL/GenBank/DDBJ whole genome shotgun (WGS) entry which is preliminary data.</text>
</comment>
<dbReference type="InterPro" id="IPR036047">
    <property type="entry name" value="F-box-like_dom_sf"/>
</dbReference>
<keyword evidence="3" id="KW-1185">Reference proteome</keyword>
<reference evidence="2 3" key="1">
    <citation type="submission" date="2020-05" db="EMBL/GenBank/DDBJ databases">
        <title>Identification and distribution of gene clusters putatively required for synthesis of sphingolipid metabolism inhibitors in phylogenetically diverse species of the filamentous fungus Fusarium.</title>
        <authorList>
            <person name="Kim H.-S."/>
            <person name="Busman M."/>
            <person name="Brown D.W."/>
            <person name="Divon H."/>
            <person name="Uhlig S."/>
            <person name="Proctor R.H."/>
        </authorList>
    </citation>
    <scope>NUCLEOTIDE SEQUENCE [LARGE SCALE GENOMIC DNA]</scope>
    <source>
        <strain evidence="2 3">NRRL 66333</strain>
    </source>
</reference>
<organism evidence="2 3">
    <name type="scientific">Gibberella subglutinans</name>
    <name type="common">Fusarium subglutinans</name>
    <dbReference type="NCBI Taxonomy" id="42677"/>
    <lineage>
        <taxon>Eukaryota</taxon>
        <taxon>Fungi</taxon>
        <taxon>Dikarya</taxon>
        <taxon>Ascomycota</taxon>
        <taxon>Pezizomycotina</taxon>
        <taxon>Sordariomycetes</taxon>
        <taxon>Hypocreomycetidae</taxon>
        <taxon>Hypocreales</taxon>
        <taxon>Nectriaceae</taxon>
        <taxon>Fusarium</taxon>
        <taxon>Fusarium fujikuroi species complex</taxon>
    </lineage>
</organism>
<dbReference type="InterPro" id="IPR036404">
    <property type="entry name" value="Jacalin-like_lectin_dom_sf"/>
</dbReference>
<dbReference type="Pfam" id="PF24539">
    <property type="entry name" value="DUF7600"/>
    <property type="match status" value="1"/>
</dbReference>
<feature type="domain" description="DUF7600" evidence="1">
    <location>
        <begin position="333"/>
        <end position="494"/>
    </location>
</feature>
<dbReference type="SUPFAM" id="SSF81383">
    <property type="entry name" value="F-box domain"/>
    <property type="match status" value="1"/>
</dbReference>